<dbReference type="SUPFAM" id="SSF51556">
    <property type="entry name" value="Metallo-dependent hydrolases"/>
    <property type="match status" value="1"/>
</dbReference>
<reference evidence="3" key="1">
    <citation type="submission" date="2019-04" db="EMBL/GenBank/DDBJ databases">
        <title>Whole genome sequencing of oral phylogroup 2 treponemes.</title>
        <authorList>
            <person name="Chan Y."/>
            <person name="Zeng H.H."/>
            <person name="Yu X.L."/>
            <person name="Leung W.K."/>
            <person name="Watt R.M."/>
        </authorList>
    </citation>
    <scope>NUCLEOTIDE SEQUENCE</scope>
    <source>
        <strain evidence="3">OMZ 847</strain>
    </source>
</reference>
<dbReference type="Gene3D" id="3.20.20.140">
    <property type="entry name" value="Metal-dependent hydrolases"/>
    <property type="match status" value="1"/>
</dbReference>
<dbReference type="PIRSF" id="PIRSF005902">
    <property type="entry name" value="DNase_TatD"/>
    <property type="match status" value="1"/>
</dbReference>
<evidence type="ECO:0000256" key="2">
    <source>
        <dbReference type="ARBA" id="ARBA00022801"/>
    </source>
</evidence>
<evidence type="ECO:0000256" key="1">
    <source>
        <dbReference type="ARBA" id="ARBA00009275"/>
    </source>
</evidence>
<sequence length="321" mass="36295">MFSDSHAHFFMIFQRNEGDTSFLHTMKERNFKFAMDIGTQPGDLKERQKFISDVFSDKIQGQMPGLMPGQMTMQATVHEPERFPDFMHFAAGLWPHAESIADPENALAALKTDIDTLFLQKAEAEKTNSGKPFYCGLGECGLDRYWNGPAAEKRGGDLNSEEKGTSDIEGEEFLFKEQLKIAKEKNLSVIVHSRDAYEDTLKCIDEVGHHKGIIHCYSYGLKEAYTFLERGWYISFPGNVTYAKKQADKDRIAELVRAIPADKLLLETDAPYLAPVPFRGKINTPLLIEYTYAAVSEILGKSMEALAEQIYQNCCSCFLVR</sequence>
<accession>A0ABY5HXI5</accession>
<name>A0ABY5HXI5_9SPIR</name>
<evidence type="ECO:0000313" key="3">
    <source>
        <dbReference type="EMBL" id="UTY28832.1"/>
    </source>
</evidence>
<dbReference type="PROSITE" id="PS01091">
    <property type="entry name" value="TATD_3"/>
    <property type="match status" value="1"/>
</dbReference>
<dbReference type="PANTHER" id="PTHR46124:SF2">
    <property type="entry name" value="D-AMINOACYL-TRNA DEACYLASE"/>
    <property type="match status" value="1"/>
</dbReference>
<keyword evidence="2" id="KW-0378">Hydrolase</keyword>
<keyword evidence="4" id="KW-1185">Reference proteome</keyword>
<comment type="similarity">
    <text evidence="1">Belongs to the metallo-dependent hydrolases superfamily. TatD-type hydrolase family.</text>
</comment>
<dbReference type="PANTHER" id="PTHR46124">
    <property type="entry name" value="D-AMINOACYL-TRNA DEACYLASE"/>
    <property type="match status" value="1"/>
</dbReference>
<organism evidence="3 4">
    <name type="scientific">Treponema putidum</name>
    <dbReference type="NCBI Taxonomy" id="221027"/>
    <lineage>
        <taxon>Bacteria</taxon>
        <taxon>Pseudomonadati</taxon>
        <taxon>Spirochaetota</taxon>
        <taxon>Spirochaetia</taxon>
        <taxon>Spirochaetales</taxon>
        <taxon>Treponemataceae</taxon>
        <taxon>Treponema</taxon>
    </lineage>
</organism>
<protein>
    <submittedName>
        <fullName evidence="3">TatD family deoxyribonuclease</fullName>
    </submittedName>
</protein>
<gene>
    <name evidence="3" type="ORF">E4N76_07415</name>
</gene>
<dbReference type="InterPro" id="IPR001130">
    <property type="entry name" value="TatD-like"/>
</dbReference>
<dbReference type="CDD" id="cd01310">
    <property type="entry name" value="TatD_DNAse"/>
    <property type="match status" value="1"/>
</dbReference>
<proteinExistence type="inferred from homology"/>
<dbReference type="Pfam" id="PF01026">
    <property type="entry name" value="TatD_DNase"/>
    <property type="match status" value="1"/>
</dbReference>
<dbReference type="InterPro" id="IPR032466">
    <property type="entry name" value="Metal_Hydrolase"/>
</dbReference>
<dbReference type="Proteomes" id="UP001059401">
    <property type="component" value="Chromosome"/>
</dbReference>
<dbReference type="EMBL" id="CP038802">
    <property type="protein sequence ID" value="UTY28832.1"/>
    <property type="molecule type" value="Genomic_DNA"/>
</dbReference>
<dbReference type="RefSeq" id="WP_255804689.1">
    <property type="nucleotide sequence ID" value="NZ_CP038802.1"/>
</dbReference>
<evidence type="ECO:0000313" key="4">
    <source>
        <dbReference type="Proteomes" id="UP001059401"/>
    </source>
</evidence>
<dbReference type="InterPro" id="IPR018228">
    <property type="entry name" value="DNase_TatD-rel_CS"/>
</dbReference>